<keyword evidence="2" id="KW-0472">Membrane</keyword>
<evidence type="ECO:0000256" key="2">
    <source>
        <dbReference type="SAM" id="Phobius"/>
    </source>
</evidence>
<comment type="caution">
    <text evidence="3">The sequence shown here is derived from an EMBL/GenBank/DDBJ whole genome shotgun (WGS) entry which is preliminary data.</text>
</comment>
<protein>
    <submittedName>
        <fullName evidence="3">Uncharacterized protein</fullName>
    </submittedName>
</protein>
<feature type="compositionally biased region" description="Basic and acidic residues" evidence="1">
    <location>
        <begin position="181"/>
        <end position="193"/>
    </location>
</feature>
<keyword evidence="2" id="KW-1133">Transmembrane helix</keyword>
<name>A0AAN6RKW9_9PLEO</name>
<gene>
    <name evidence="3" type="ORF">GRF29_19g1240936</name>
</gene>
<feature type="compositionally biased region" description="Basic and acidic residues" evidence="1">
    <location>
        <begin position="21"/>
        <end position="35"/>
    </location>
</feature>
<evidence type="ECO:0000256" key="1">
    <source>
        <dbReference type="SAM" id="MobiDB-lite"/>
    </source>
</evidence>
<proteinExistence type="predicted"/>
<dbReference type="EMBL" id="WVTA01000003">
    <property type="protein sequence ID" value="KAK3214776.1"/>
    <property type="molecule type" value="Genomic_DNA"/>
</dbReference>
<feature type="compositionally biased region" description="Polar residues" evidence="1">
    <location>
        <begin position="39"/>
        <end position="50"/>
    </location>
</feature>
<accession>A0AAN6RKW9</accession>
<feature type="transmembrane region" description="Helical" evidence="2">
    <location>
        <begin position="347"/>
        <end position="366"/>
    </location>
</feature>
<keyword evidence="4" id="KW-1185">Reference proteome</keyword>
<feature type="compositionally biased region" description="Basic and acidic residues" evidence="1">
    <location>
        <begin position="1"/>
        <end position="14"/>
    </location>
</feature>
<feature type="region of interest" description="Disordered" evidence="1">
    <location>
        <begin position="171"/>
        <end position="208"/>
    </location>
</feature>
<reference evidence="3 4" key="1">
    <citation type="submission" date="2021-02" db="EMBL/GenBank/DDBJ databases">
        <title>Genome assembly of Pseudopithomyces chartarum.</title>
        <authorList>
            <person name="Jauregui R."/>
            <person name="Singh J."/>
            <person name="Voisey C."/>
        </authorList>
    </citation>
    <scope>NUCLEOTIDE SEQUENCE [LARGE SCALE GENOMIC DNA]</scope>
    <source>
        <strain evidence="3 4">AGR01</strain>
    </source>
</reference>
<dbReference type="Proteomes" id="UP001280581">
    <property type="component" value="Unassembled WGS sequence"/>
</dbReference>
<feature type="region of interest" description="Disordered" evidence="1">
    <location>
        <begin position="1"/>
        <end position="69"/>
    </location>
</feature>
<evidence type="ECO:0000313" key="4">
    <source>
        <dbReference type="Proteomes" id="UP001280581"/>
    </source>
</evidence>
<dbReference type="AlphaFoldDB" id="A0AAN6RKW9"/>
<keyword evidence="2" id="KW-0812">Transmembrane</keyword>
<evidence type="ECO:0000313" key="3">
    <source>
        <dbReference type="EMBL" id="KAK3214776.1"/>
    </source>
</evidence>
<sequence>MARISRENDPEHLAYLKTPKSKSEKKPGSFKDFFKGGRSRSSLPTNTTGGSPEVSPSALTRHGGVEDMAPGFEQVGMLPVQRSRILDLDEWEKVKEENRDLSHAAKIQVYREREELKRRQADEGEEAVRKLFNVEAQDNRKDQKSLEVRGAMAEHGNNNAKHEGIVDGGHEEASSECEQTPIHEDAGRPEADQPYHACVPPTSTSTTYNPDLLHMPSSASQDEVPNSFSGDTSALPEAHVTIDRSSSWTTLDNEQQEQSQPVVWLSETTDLPEDDAIEAHSSWSSTQPIAGAISLSKVHFSRGSFKQKQKVDNESFISTTGLVRADWSFSRGTQTFKLGPFKLDPNIATVLISIPAMLYTAILFVVSMQGPVHFMVMVWKLGVLSFAYKCVGDFLGWREDGSLDILLVPAEEVCAMMEGYWMNAMAAFFEGLTEAIVAALTVIDSDDEM</sequence>
<organism evidence="3 4">
    <name type="scientific">Pseudopithomyces chartarum</name>
    <dbReference type="NCBI Taxonomy" id="1892770"/>
    <lineage>
        <taxon>Eukaryota</taxon>
        <taxon>Fungi</taxon>
        <taxon>Dikarya</taxon>
        <taxon>Ascomycota</taxon>
        <taxon>Pezizomycotina</taxon>
        <taxon>Dothideomycetes</taxon>
        <taxon>Pleosporomycetidae</taxon>
        <taxon>Pleosporales</taxon>
        <taxon>Massarineae</taxon>
        <taxon>Didymosphaeriaceae</taxon>
        <taxon>Pseudopithomyces</taxon>
    </lineage>
</organism>